<dbReference type="PANTHER" id="PTHR23099:SF0">
    <property type="entry name" value="GERM CELL NUCLEAR ACIDIC PROTEIN"/>
    <property type="match status" value="1"/>
</dbReference>
<dbReference type="InterPro" id="IPR006640">
    <property type="entry name" value="SprT-like_domain"/>
</dbReference>
<sequence>MRVNNGLSRLKTDVGGSASVPSTPTKRRARKDTTQSPEAEPPTKTSPSKKKPRVSKKAEKEVRLAQLLEYAQNFFHELNALVFKNGIPKQTVLRWNNKLYTTAGKARYNKGRNEGKGHSEIELAPKILEDEERIRLTLAHEMCHLACWIIDGDLHESHGTLFKSWGARVMEARPDITVKTTHNYEITHPYRWQCTDCQLIYGRFSKSIKPDESRCGKCGDPKNTNKGILIALHKKRVKDSQTPVAKISRMAASKPRDSPSAIFSRKAPTVPEAELLSDDEVEVICDVSTATTADTCTPSVDDSSDPEIEFIAIKMNSATLTD</sequence>
<dbReference type="Pfam" id="PF10263">
    <property type="entry name" value="SprT-like"/>
    <property type="match status" value="1"/>
</dbReference>
<dbReference type="HOGENOM" id="CLU_033926_0_0_1"/>
<keyword evidence="4" id="KW-1185">Reference proteome</keyword>
<feature type="domain" description="SprT-like" evidence="2">
    <location>
        <begin position="68"/>
        <end position="230"/>
    </location>
</feature>
<dbReference type="EMBL" id="AWSO01000008">
    <property type="protein sequence ID" value="ESK98161.1"/>
    <property type="molecule type" value="Genomic_DNA"/>
</dbReference>
<dbReference type="SMART" id="SM00731">
    <property type="entry name" value="SprT"/>
    <property type="match status" value="1"/>
</dbReference>
<organism evidence="3 4">
    <name type="scientific">Moniliophthora roreri (strain MCA 2997)</name>
    <name type="common">Cocoa frosty pod rot fungus</name>
    <name type="synonym">Crinipellis roreri</name>
    <dbReference type="NCBI Taxonomy" id="1381753"/>
    <lineage>
        <taxon>Eukaryota</taxon>
        <taxon>Fungi</taxon>
        <taxon>Dikarya</taxon>
        <taxon>Basidiomycota</taxon>
        <taxon>Agaricomycotina</taxon>
        <taxon>Agaricomycetes</taxon>
        <taxon>Agaricomycetidae</taxon>
        <taxon>Agaricales</taxon>
        <taxon>Marasmiineae</taxon>
        <taxon>Marasmiaceae</taxon>
        <taxon>Moniliophthora</taxon>
    </lineage>
</organism>
<proteinExistence type="predicted"/>
<feature type="region of interest" description="Disordered" evidence="1">
    <location>
        <begin position="1"/>
        <end position="58"/>
    </location>
</feature>
<gene>
    <name evidence="3" type="ORF">Moror_340</name>
</gene>
<dbReference type="OrthoDB" id="20772at2759"/>
<name>V2XZ93_MONRO</name>
<dbReference type="Proteomes" id="UP000017559">
    <property type="component" value="Unassembled WGS sequence"/>
</dbReference>
<reference evidence="3 4" key="1">
    <citation type="journal article" date="2014" name="BMC Genomics">
        <title>Genome and secretome analysis of the hemibiotrophic fungal pathogen, Moniliophthora roreri, which causes frosty pod rot disease of cacao: mechanisms of the biotrophic and necrotrophic phases.</title>
        <authorList>
            <person name="Meinhardt L.W."/>
            <person name="Costa G.G.L."/>
            <person name="Thomazella D.P.T."/>
            <person name="Teixeira P.J.P.L."/>
            <person name="Carazzolle M.F."/>
            <person name="Schuster S.C."/>
            <person name="Carlson J.E."/>
            <person name="Guiltinan M.J."/>
            <person name="Mieczkowski P."/>
            <person name="Farmer A."/>
            <person name="Ramaraj T."/>
            <person name="Crozier J."/>
            <person name="Davis R.E."/>
            <person name="Shao J."/>
            <person name="Melnick R.L."/>
            <person name="Pereira G.A.G."/>
            <person name="Bailey B.A."/>
        </authorList>
    </citation>
    <scope>NUCLEOTIDE SEQUENCE [LARGE SCALE GENOMIC DNA]</scope>
    <source>
        <strain evidence="3 4">MCA 2997</strain>
    </source>
</reference>
<dbReference type="GO" id="GO:0006950">
    <property type="term" value="P:response to stress"/>
    <property type="evidence" value="ECO:0007669"/>
    <property type="project" value="UniProtKB-ARBA"/>
</dbReference>
<evidence type="ECO:0000259" key="2">
    <source>
        <dbReference type="SMART" id="SM00731"/>
    </source>
</evidence>
<evidence type="ECO:0000313" key="3">
    <source>
        <dbReference type="EMBL" id="ESK98161.1"/>
    </source>
</evidence>
<comment type="caution">
    <text evidence="3">The sequence shown here is derived from an EMBL/GenBank/DDBJ whole genome shotgun (WGS) entry which is preliminary data.</text>
</comment>
<dbReference type="KEGG" id="mrr:Moror_340"/>
<dbReference type="AlphaFoldDB" id="V2XZ93"/>
<dbReference type="STRING" id="1381753.V2XZ93"/>
<dbReference type="GO" id="GO:0005634">
    <property type="term" value="C:nucleus"/>
    <property type="evidence" value="ECO:0007669"/>
    <property type="project" value="TreeGrafter"/>
</dbReference>
<evidence type="ECO:0000256" key="1">
    <source>
        <dbReference type="SAM" id="MobiDB-lite"/>
    </source>
</evidence>
<evidence type="ECO:0000313" key="4">
    <source>
        <dbReference type="Proteomes" id="UP000017559"/>
    </source>
</evidence>
<accession>V2XZ93</accession>
<protein>
    <recommendedName>
        <fullName evidence="2">SprT-like domain-containing protein</fullName>
    </recommendedName>
</protein>
<dbReference type="PANTHER" id="PTHR23099">
    <property type="entry name" value="TRANSCRIPTIONAL REGULATOR"/>
    <property type="match status" value="1"/>
</dbReference>